<reference evidence="4 5" key="1">
    <citation type="submission" date="2019-10" db="EMBL/GenBank/DDBJ databases">
        <title>Whole genome shotgun sequence of Acrocarpospora corrugata NBRC 13972.</title>
        <authorList>
            <person name="Ichikawa N."/>
            <person name="Kimura A."/>
            <person name="Kitahashi Y."/>
            <person name="Komaki H."/>
            <person name="Oguchi A."/>
        </authorList>
    </citation>
    <scope>NUCLEOTIDE SEQUENCE [LARGE SCALE GENOMIC DNA]</scope>
    <source>
        <strain evidence="4 5">NBRC 13972</strain>
    </source>
</reference>
<dbReference type="OrthoDB" id="3637997at2"/>
<sequence>MRIRTAVTGALTTAALLLTGTAAASAATTTATAPTATAPTATTPTATTPTATTTTTADITRAKAIKIAKKAIPGARVTDVEREYEHGHRTWKIELHKGRYEYDVYVSIKTGKVIKLKIDRD</sequence>
<evidence type="ECO:0000313" key="4">
    <source>
        <dbReference type="EMBL" id="GES03317.1"/>
    </source>
</evidence>
<dbReference type="AlphaFoldDB" id="A0A5M3W2L2"/>
<dbReference type="Pfam" id="PF03413">
    <property type="entry name" value="PepSY"/>
    <property type="match status" value="1"/>
</dbReference>
<dbReference type="EMBL" id="BLAD01000067">
    <property type="protein sequence ID" value="GES03317.1"/>
    <property type="molecule type" value="Genomic_DNA"/>
</dbReference>
<feature type="domain" description="PepSY" evidence="3">
    <location>
        <begin position="59"/>
        <end position="115"/>
    </location>
</feature>
<organism evidence="4 5">
    <name type="scientific">Acrocarpospora corrugata</name>
    <dbReference type="NCBI Taxonomy" id="35763"/>
    <lineage>
        <taxon>Bacteria</taxon>
        <taxon>Bacillati</taxon>
        <taxon>Actinomycetota</taxon>
        <taxon>Actinomycetes</taxon>
        <taxon>Streptosporangiales</taxon>
        <taxon>Streptosporangiaceae</taxon>
        <taxon>Acrocarpospora</taxon>
    </lineage>
</organism>
<feature type="signal peptide" evidence="2">
    <location>
        <begin position="1"/>
        <end position="26"/>
    </location>
</feature>
<keyword evidence="2" id="KW-0732">Signal</keyword>
<dbReference type="RefSeq" id="WP_155339492.1">
    <property type="nucleotide sequence ID" value="NZ_BAAABN010000014.1"/>
</dbReference>
<evidence type="ECO:0000256" key="2">
    <source>
        <dbReference type="SAM" id="SignalP"/>
    </source>
</evidence>
<feature type="chain" id="PRO_5024304185" description="PepSY domain-containing protein" evidence="2">
    <location>
        <begin position="27"/>
        <end position="121"/>
    </location>
</feature>
<dbReference type="Proteomes" id="UP000334990">
    <property type="component" value="Unassembled WGS sequence"/>
</dbReference>
<evidence type="ECO:0000256" key="1">
    <source>
        <dbReference type="SAM" id="MobiDB-lite"/>
    </source>
</evidence>
<keyword evidence="5" id="KW-1185">Reference proteome</keyword>
<comment type="caution">
    <text evidence="4">The sequence shown here is derived from an EMBL/GenBank/DDBJ whole genome shotgun (WGS) entry which is preliminary data.</text>
</comment>
<dbReference type="Gene3D" id="3.10.450.40">
    <property type="match status" value="1"/>
</dbReference>
<evidence type="ECO:0000313" key="5">
    <source>
        <dbReference type="Proteomes" id="UP000334990"/>
    </source>
</evidence>
<protein>
    <recommendedName>
        <fullName evidence="3">PepSY domain-containing protein</fullName>
    </recommendedName>
</protein>
<proteinExistence type="predicted"/>
<gene>
    <name evidence="4" type="ORF">Acor_53830</name>
</gene>
<name>A0A5M3W2L2_9ACTN</name>
<evidence type="ECO:0000259" key="3">
    <source>
        <dbReference type="Pfam" id="PF03413"/>
    </source>
</evidence>
<feature type="region of interest" description="Disordered" evidence="1">
    <location>
        <begin position="29"/>
        <end position="55"/>
    </location>
</feature>
<accession>A0A5M3W2L2</accession>
<dbReference type="InterPro" id="IPR025711">
    <property type="entry name" value="PepSY"/>
</dbReference>